<dbReference type="SUPFAM" id="SSF57783">
    <property type="entry name" value="Zinc beta-ribbon"/>
    <property type="match status" value="2"/>
</dbReference>
<dbReference type="GO" id="GO:0003917">
    <property type="term" value="F:DNA topoisomerase type I (single strand cut, ATP-independent) activity"/>
    <property type="evidence" value="ECO:0007669"/>
    <property type="project" value="UniProtKB-UniRule"/>
</dbReference>
<evidence type="ECO:0000256" key="6">
    <source>
        <dbReference type="ARBA" id="ARBA00022842"/>
    </source>
</evidence>
<dbReference type="Gene3D" id="3.30.65.10">
    <property type="entry name" value="Bacterial Topoisomerase I, domain 1"/>
    <property type="match status" value="2"/>
</dbReference>
<comment type="catalytic activity">
    <reaction evidence="1 10">
        <text>ATP-independent breakage of single-stranded DNA, followed by passage and rejoining.</text>
        <dbReference type="EC" id="5.6.2.1"/>
    </reaction>
</comment>
<organism evidence="13 14">
    <name type="scientific">Gehongia tenuis</name>
    <dbReference type="NCBI Taxonomy" id="2763655"/>
    <lineage>
        <taxon>Bacteria</taxon>
        <taxon>Bacillati</taxon>
        <taxon>Bacillota</taxon>
        <taxon>Clostridia</taxon>
        <taxon>Christensenellales</taxon>
        <taxon>Christensenellaceae</taxon>
        <taxon>Gehongia</taxon>
    </lineage>
</organism>
<keyword evidence="4" id="KW-0863">Zinc-finger</keyword>
<evidence type="ECO:0000256" key="8">
    <source>
        <dbReference type="ARBA" id="ARBA00023125"/>
    </source>
</evidence>
<feature type="site" description="Interaction with DNA" evidence="10">
    <location>
        <position position="147"/>
    </location>
</feature>
<dbReference type="InterPro" id="IPR006171">
    <property type="entry name" value="TOPRIM_dom"/>
</dbReference>
<dbReference type="InterPro" id="IPR003602">
    <property type="entry name" value="Topo_IA_DNA-bd_dom"/>
</dbReference>
<feature type="site" description="Interaction with DNA" evidence="10">
    <location>
        <position position="490"/>
    </location>
</feature>
<dbReference type="Proteomes" id="UP000623172">
    <property type="component" value="Unassembled WGS sequence"/>
</dbReference>
<name>A0A926HQ87_9FIRM</name>
<dbReference type="SUPFAM" id="SSF56712">
    <property type="entry name" value="Prokaryotic type I DNA topoisomerase"/>
    <property type="match status" value="1"/>
</dbReference>
<evidence type="ECO:0000256" key="10">
    <source>
        <dbReference type="HAMAP-Rule" id="MF_00952"/>
    </source>
</evidence>
<keyword evidence="3" id="KW-0479">Metal-binding</keyword>
<feature type="site" description="Interaction with DNA" evidence="10">
    <location>
        <position position="37"/>
    </location>
</feature>
<dbReference type="InterPro" id="IPR023406">
    <property type="entry name" value="Topo_IA_AS"/>
</dbReference>
<feature type="site" description="Interaction with DNA" evidence="10">
    <location>
        <position position="144"/>
    </location>
</feature>
<dbReference type="Gene3D" id="2.70.20.10">
    <property type="entry name" value="Topoisomerase I, domain 3"/>
    <property type="match status" value="1"/>
</dbReference>
<proteinExistence type="inferred from homology"/>
<dbReference type="PANTHER" id="PTHR42785">
    <property type="entry name" value="DNA TOPOISOMERASE, TYPE IA, CORE"/>
    <property type="match status" value="1"/>
</dbReference>
<gene>
    <name evidence="10 13" type="primary">topA</name>
    <name evidence="13" type="ORF">H8696_03925</name>
</gene>
<feature type="site" description="Interaction with DNA" evidence="10">
    <location>
        <position position="304"/>
    </location>
</feature>
<dbReference type="CDD" id="cd03363">
    <property type="entry name" value="TOPRIM_TopoIA_TopoI"/>
    <property type="match status" value="1"/>
</dbReference>
<keyword evidence="9 10" id="KW-0413">Isomerase</keyword>
<dbReference type="Pfam" id="PF01396">
    <property type="entry name" value="Zn_ribbon_Top1"/>
    <property type="match status" value="3"/>
</dbReference>
<feature type="site" description="Interaction with DNA" evidence="10">
    <location>
        <position position="152"/>
    </location>
</feature>
<dbReference type="PROSITE" id="PS52039">
    <property type="entry name" value="TOPO_IA_2"/>
    <property type="match status" value="1"/>
</dbReference>
<reference evidence="13" key="1">
    <citation type="submission" date="2020-08" db="EMBL/GenBank/DDBJ databases">
        <title>Genome public.</title>
        <authorList>
            <person name="Liu C."/>
            <person name="Sun Q."/>
        </authorList>
    </citation>
    <scope>NUCLEOTIDE SEQUENCE</scope>
    <source>
        <strain evidence="13">NSJ-53</strain>
    </source>
</reference>
<dbReference type="PROSITE" id="PS50880">
    <property type="entry name" value="TOPRIM"/>
    <property type="match status" value="1"/>
</dbReference>
<dbReference type="GO" id="GO:0008270">
    <property type="term" value="F:zinc ion binding"/>
    <property type="evidence" value="ECO:0007669"/>
    <property type="project" value="UniProtKB-KW"/>
</dbReference>
<comment type="caution">
    <text evidence="13">The sequence shown here is derived from an EMBL/GenBank/DDBJ whole genome shotgun (WGS) entry which is preliminary data.</text>
</comment>
<dbReference type="AlphaFoldDB" id="A0A926HQ87"/>
<dbReference type="PROSITE" id="PS00396">
    <property type="entry name" value="TOPO_IA_1"/>
    <property type="match status" value="1"/>
</dbReference>
<dbReference type="InterPro" id="IPR000380">
    <property type="entry name" value="Topo_IA"/>
</dbReference>
<dbReference type="GO" id="GO:0005694">
    <property type="term" value="C:chromosome"/>
    <property type="evidence" value="ECO:0007669"/>
    <property type="project" value="InterPro"/>
</dbReference>
<dbReference type="InterPro" id="IPR003601">
    <property type="entry name" value="Topo_IA_2"/>
</dbReference>
<keyword evidence="5" id="KW-0862">Zinc</keyword>
<dbReference type="Gene3D" id="1.10.290.10">
    <property type="entry name" value="Topoisomerase I, domain 4"/>
    <property type="match status" value="1"/>
</dbReference>
<feature type="active site" description="O-(5'-phospho-DNA)-tyrosine intermediate" evidence="10">
    <location>
        <position position="302"/>
    </location>
</feature>
<accession>A0A926HQ87</accession>
<dbReference type="InterPro" id="IPR023405">
    <property type="entry name" value="Topo_IA_core_domain"/>
</dbReference>
<comment type="similarity">
    <text evidence="2 10">Belongs to the type IA topoisomerase family.</text>
</comment>
<evidence type="ECO:0000313" key="13">
    <source>
        <dbReference type="EMBL" id="MBC8530991.1"/>
    </source>
</evidence>
<sequence length="698" mass="78794">MAAAKAPKLVIVESPAKAKTIGKFLGKGYKVEASNGHVRDLPKSQIGIDIEHGFEPRYITIRGRGEILDRIKKDAKSASKVLVATDPDREGEAIAWHLMHILNIDEKKNCRIEFNEITKRAVQEAVKKPRAIDKNLVDAQQARRVLDRLVGYKISPLLWAKIKKGLSAGRVQSVAMRIICDREDEIRAFVPEEFWTLDVKLTTGAPRGEFMAKYILDDNGRIKDPELVHKVKADIEKKPFIVTDIKEGERRQNPAAPYTTSQLQQDAARKLGFTTKKTMMLAQQLYEGVDIKGEGTVGLITYIRTDSTRLSQEAQAAAREHITQHFGAEYLPDKPNEFKGKKGAQDAHEAIRATSVAYTPERLKESLSREQYRLYKMIYNRFLGSQMRPAVYATMQVSLTAGEHQFRANGSRLIFKGFLAAVGVEKNEHDTTLPGLQVGQKVKLVEAEEEQHFTQPPPRYNEASLVRTLEEKGIGRPSTYAPTISTILDRGYVVREQRTLFPTELGEIVTKLMKNYFSDIVDVEFTADMEDRLDAVEEGDQDWKKIVSDFYGPFAKTLEKAEEAIEKVEVKDEVSDVQCEKCGAMMVYKMGRFGKFLACPNYPECRNTKAIVKKLEDVPCPKCGAGIIIRRTKKGRTFYGCEAYPDCDFISWDQPVKEKCPKCHSYMVLKRDRSGKKTHVCSNGECGYRETVSEGKDG</sequence>
<dbReference type="InterPro" id="IPR034149">
    <property type="entry name" value="TOPRIM_TopoI"/>
</dbReference>
<dbReference type="RefSeq" id="WP_249315057.1">
    <property type="nucleotide sequence ID" value="NZ_JACRSR010000001.1"/>
</dbReference>
<evidence type="ECO:0000256" key="5">
    <source>
        <dbReference type="ARBA" id="ARBA00022833"/>
    </source>
</evidence>
<evidence type="ECO:0000259" key="11">
    <source>
        <dbReference type="PROSITE" id="PS50880"/>
    </source>
</evidence>
<dbReference type="PANTHER" id="PTHR42785:SF1">
    <property type="entry name" value="DNA TOPOISOMERASE"/>
    <property type="match status" value="1"/>
</dbReference>
<dbReference type="Gene3D" id="1.10.460.10">
    <property type="entry name" value="Topoisomerase I, domain 2"/>
    <property type="match status" value="1"/>
</dbReference>
<dbReference type="EC" id="5.6.2.1" evidence="10"/>
<feature type="domain" description="Topo IA-type catalytic" evidence="12">
    <location>
        <begin position="133"/>
        <end position="558"/>
    </location>
</feature>
<dbReference type="GO" id="GO:0006265">
    <property type="term" value="P:DNA topological change"/>
    <property type="evidence" value="ECO:0007669"/>
    <property type="project" value="UniProtKB-UniRule"/>
</dbReference>
<evidence type="ECO:0000313" key="14">
    <source>
        <dbReference type="Proteomes" id="UP000623172"/>
    </source>
</evidence>
<evidence type="ECO:0000259" key="12">
    <source>
        <dbReference type="PROSITE" id="PS52039"/>
    </source>
</evidence>
<dbReference type="PRINTS" id="PR00417">
    <property type="entry name" value="PRTPISMRASEI"/>
</dbReference>
<evidence type="ECO:0000256" key="4">
    <source>
        <dbReference type="ARBA" id="ARBA00022771"/>
    </source>
</evidence>
<comment type="subunit">
    <text evidence="10">Monomer.</text>
</comment>
<evidence type="ECO:0000256" key="7">
    <source>
        <dbReference type="ARBA" id="ARBA00023029"/>
    </source>
</evidence>
<evidence type="ECO:0000256" key="2">
    <source>
        <dbReference type="ARBA" id="ARBA00009446"/>
    </source>
</evidence>
<dbReference type="GO" id="GO:0003677">
    <property type="term" value="F:DNA binding"/>
    <property type="evidence" value="ECO:0007669"/>
    <property type="project" value="UniProtKB-KW"/>
</dbReference>
<dbReference type="SMART" id="SM00437">
    <property type="entry name" value="TOP1Ac"/>
    <property type="match status" value="1"/>
</dbReference>
<dbReference type="InterPro" id="IPR028612">
    <property type="entry name" value="Topoisom_1_IA"/>
</dbReference>
<comment type="function">
    <text evidence="10">Releases the supercoiling and torsional tension of DNA, which is introduced during the DNA replication and transcription, by transiently cleaving and rejoining one strand of the DNA duplex. Introduces a single-strand break via transesterification at a target site in duplex DNA. The scissile phosphodiester is attacked by the catalytic tyrosine of the enzyme, resulting in the formation of a DNA-(5'-phosphotyrosyl)-enzyme intermediate and the expulsion of a 3'-OH DNA strand. The free DNA strand then undergoes passage around the unbroken strand, thus removing DNA supercoils. Finally, in the religation step, the DNA 3'-OH attacks the covalent intermediate to expel the active-site tyrosine and restore the DNA phosphodiester backbone.</text>
</comment>
<dbReference type="InterPro" id="IPR013826">
    <property type="entry name" value="Topo_IA_cen_sub3"/>
</dbReference>
<dbReference type="Gene3D" id="3.40.50.140">
    <property type="match status" value="1"/>
</dbReference>
<dbReference type="Pfam" id="PF01751">
    <property type="entry name" value="Toprim"/>
    <property type="match status" value="1"/>
</dbReference>
<dbReference type="SMART" id="SM00493">
    <property type="entry name" value="TOPRIM"/>
    <property type="match status" value="1"/>
</dbReference>
<dbReference type="EMBL" id="JACRSR010000001">
    <property type="protein sequence ID" value="MBC8530991.1"/>
    <property type="molecule type" value="Genomic_DNA"/>
</dbReference>
<dbReference type="InterPro" id="IPR013825">
    <property type="entry name" value="Topo_IA_cen_sub2"/>
</dbReference>
<dbReference type="InterPro" id="IPR013497">
    <property type="entry name" value="Topo_IA_cen"/>
</dbReference>
<evidence type="ECO:0000256" key="3">
    <source>
        <dbReference type="ARBA" id="ARBA00022723"/>
    </source>
</evidence>
<feature type="site" description="Interaction with DNA" evidence="10">
    <location>
        <position position="143"/>
    </location>
</feature>
<dbReference type="SMART" id="SM00436">
    <property type="entry name" value="TOP1Bc"/>
    <property type="match status" value="1"/>
</dbReference>
<dbReference type="CDD" id="cd00186">
    <property type="entry name" value="TOP1Ac"/>
    <property type="match status" value="1"/>
</dbReference>
<evidence type="ECO:0000256" key="9">
    <source>
        <dbReference type="ARBA" id="ARBA00023235"/>
    </source>
</evidence>
<dbReference type="Pfam" id="PF01131">
    <property type="entry name" value="Topoisom_bac"/>
    <property type="match status" value="1"/>
</dbReference>
<keyword evidence="8 10" id="KW-0238">DNA-binding</keyword>
<keyword evidence="7 10" id="KW-0799">Topoisomerase</keyword>
<dbReference type="InterPro" id="IPR013824">
    <property type="entry name" value="Topo_IA_cen_sub1"/>
</dbReference>
<keyword evidence="6" id="KW-0460">Magnesium</keyword>
<evidence type="ECO:0000256" key="1">
    <source>
        <dbReference type="ARBA" id="ARBA00000213"/>
    </source>
</evidence>
<dbReference type="HAMAP" id="MF_00952">
    <property type="entry name" value="Topoisom_1_prok"/>
    <property type="match status" value="1"/>
</dbReference>
<dbReference type="NCBIfam" id="TIGR01051">
    <property type="entry name" value="topA_bact"/>
    <property type="match status" value="1"/>
</dbReference>
<protein>
    <recommendedName>
        <fullName evidence="10">DNA topoisomerase 1</fullName>
        <ecNumber evidence="10">5.6.2.1</ecNumber>
    </recommendedName>
    <alternativeName>
        <fullName evidence="10">DNA topoisomerase I</fullName>
    </alternativeName>
</protein>
<feature type="region of interest" description="Interaction with DNA" evidence="10">
    <location>
        <begin position="167"/>
        <end position="172"/>
    </location>
</feature>
<feature type="domain" description="Toprim" evidence="11">
    <location>
        <begin position="7"/>
        <end position="118"/>
    </location>
</feature>
<dbReference type="InterPro" id="IPR005733">
    <property type="entry name" value="TopoI_bac-type"/>
</dbReference>
<feature type="site" description="Interaction with DNA" evidence="10">
    <location>
        <position position="159"/>
    </location>
</feature>
<dbReference type="InterPro" id="IPR013498">
    <property type="entry name" value="Topo_IA_Znf"/>
</dbReference>
<keyword evidence="14" id="KW-1185">Reference proteome</keyword>